<dbReference type="OrthoDB" id="9811314at2"/>
<dbReference type="Gene3D" id="3.30.830.10">
    <property type="entry name" value="Metalloenzyme, LuxS/M16 peptidase-like"/>
    <property type="match status" value="4"/>
</dbReference>
<evidence type="ECO:0000256" key="1">
    <source>
        <dbReference type="ARBA" id="ARBA00007261"/>
    </source>
</evidence>
<accession>B4RC32</accession>
<dbReference type="PANTHER" id="PTHR11851:SF49">
    <property type="entry name" value="MITOCHONDRIAL-PROCESSING PEPTIDASE SUBUNIT ALPHA"/>
    <property type="match status" value="1"/>
</dbReference>
<keyword evidence="2" id="KW-0645">Protease</keyword>
<feature type="chain" id="PRO_5002825329" evidence="4">
    <location>
        <begin position="27"/>
        <end position="956"/>
    </location>
</feature>
<feature type="domain" description="Peptidase M16 C-terminal" evidence="6">
    <location>
        <begin position="213"/>
        <end position="392"/>
    </location>
</feature>
<feature type="region of interest" description="Disordered" evidence="3">
    <location>
        <begin position="454"/>
        <end position="480"/>
    </location>
</feature>
<evidence type="ECO:0000313" key="7">
    <source>
        <dbReference type="EMBL" id="ACG79825.1"/>
    </source>
</evidence>
<organism evidence="7 8">
    <name type="scientific">Phenylobacterium zucineum (strain HLK1)</name>
    <dbReference type="NCBI Taxonomy" id="450851"/>
    <lineage>
        <taxon>Bacteria</taxon>
        <taxon>Pseudomonadati</taxon>
        <taxon>Pseudomonadota</taxon>
        <taxon>Alphaproteobacteria</taxon>
        <taxon>Caulobacterales</taxon>
        <taxon>Caulobacteraceae</taxon>
        <taxon>Phenylobacterium</taxon>
    </lineage>
</organism>
<keyword evidence="2" id="KW-0378">Hydrolase</keyword>
<dbReference type="Pfam" id="PF00675">
    <property type="entry name" value="Peptidase_M16"/>
    <property type="match status" value="2"/>
</dbReference>
<feature type="domain" description="Peptidase M16 N-terminal" evidence="5">
    <location>
        <begin position="60"/>
        <end position="174"/>
    </location>
</feature>
<feature type="domain" description="Peptidase M16 C-terminal" evidence="6">
    <location>
        <begin position="675"/>
        <end position="850"/>
    </location>
</feature>
<evidence type="ECO:0000256" key="3">
    <source>
        <dbReference type="SAM" id="MobiDB-lite"/>
    </source>
</evidence>
<gene>
    <name evidence="7" type="ordered locus">PHZ_c3416</name>
</gene>
<dbReference type="Pfam" id="PF05193">
    <property type="entry name" value="Peptidase_M16_C"/>
    <property type="match status" value="2"/>
</dbReference>
<dbReference type="RefSeq" id="WP_012523963.1">
    <property type="nucleotide sequence ID" value="NC_011144.1"/>
</dbReference>
<proteinExistence type="inferred from homology"/>
<dbReference type="PANTHER" id="PTHR11851">
    <property type="entry name" value="METALLOPROTEASE"/>
    <property type="match status" value="1"/>
</dbReference>
<dbReference type="InterPro" id="IPR007863">
    <property type="entry name" value="Peptidase_M16_C"/>
</dbReference>
<feature type="domain" description="Peptidase M16 N-terminal" evidence="5">
    <location>
        <begin position="522"/>
        <end position="643"/>
    </location>
</feature>
<keyword evidence="8" id="KW-1185">Reference proteome</keyword>
<dbReference type="STRING" id="450851.PHZ_c3416"/>
<evidence type="ECO:0000259" key="5">
    <source>
        <dbReference type="Pfam" id="PF00675"/>
    </source>
</evidence>
<dbReference type="GO" id="GO:0008237">
    <property type="term" value="F:metallopeptidase activity"/>
    <property type="evidence" value="ECO:0007669"/>
    <property type="project" value="UniProtKB-KW"/>
</dbReference>
<dbReference type="GO" id="GO:0046872">
    <property type="term" value="F:metal ion binding"/>
    <property type="evidence" value="ECO:0007669"/>
    <property type="project" value="InterPro"/>
</dbReference>
<dbReference type="InterPro" id="IPR011249">
    <property type="entry name" value="Metalloenz_LuxS/M16"/>
</dbReference>
<evidence type="ECO:0000313" key="8">
    <source>
        <dbReference type="Proteomes" id="UP000001868"/>
    </source>
</evidence>
<dbReference type="InterPro" id="IPR011765">
    <property type="entry name" value="Pept_M16_N"/>
</dbReference>
<dbReference type="HOGENOM" id="CLU_007487_1_0_5"/>
<evidence type="ECO:0000256" key="4">
    <source>
        <dbReference type="SAM" id="SignalP"/>
    </source>
</evidence>
<comment type="similarity">
    <text evidence="1">Belongs to the peptidase M16 family.</text>
</comment>
<keyword evidence="2" id="KW-0482">Metalloprotease</keyword>
<evidence type="ECO:0000256" key="2">
    <source>
        <dbReference type="ARBA" id="ARBA00023049"/>
    </source>
</evidence>
<dbReference type="KEGG" id="pzu:PHZ_c3416"/>
<dbReference type="InterPro" id="IPR050361">
    <property type="entry name" value="MPP/UQCRC_Complex"/>
</dbReference>
<reference evidence="7 8" key="1">
    <citation type="journal article" date="2008" name="BMC Genomics">
        <title>Complete genome of Phenylobacterium zucineum - a novel facultative intracellular bacterium isolated from human erythroleukemia cell line K562.</title>
        <authorList>
            <person name="Luo Y."/>
            <person name="Xu X."/>
            <person name="Ding Z."/>
            <person name="Liu Z."/>
            <person name="Zhang B."/>
            <person name="Yan Z."/>
            <person name="Sun J."/>
            <person name="Hu S."/>
            <person name="Hu X."/>
        </authorList>
    </citation>
    <scope>NUCLEOTIDE SEQUENCE [LARGE SCALE GENOMIC DNA]</scope>
    <source>
        <strain evidence="7 8">HLK1</strain>
    </source>
</reference>
<sequence>MLHTARAAGLAVLLATSALAPAAALAQVPLAQPGAPAAAAQVPPIRFEQRTLPNGLKFFYSQDRSTPNVTVQVWYGVGSKDDPQGRSGFAHLFEHMMFKATRNLPAESIDRMTEDVGGFNNASTWDDFTNYYEVVPANHLERLLWVEAERLSSLVVDEATFKSERDVVKEEFRQNYLSTPYGRLFGLYIQEASYTAHPYKRPGIGNIEELDAATIDDVRAFHQTWYRPDNAALIVVGNFDEAKLNAWVDRYFGPLKPPAGPMPEITAKEPSRTKPGVFEGYGPNVPLPAVAITWQAPEAAHPDAPALIVLDAILSAGKSSRLYNSLVYEKQIAAEAMSQADLPEDPGKFMVAAIMASGHDIGEGEAALLAEVKRLRDAPPSAAELAEAKNELIAARLRERETIDGRAFALGQALMLTGEAARANTVLAELQAVTAQDVQRVARKYLADETRMTIRYRADSERPAGQAEPPKPPPPKTVTRYEGPVFALAPEGQRAQPPPLAEPVEPVLPQPAERTLANGLRVIVARSSDLPLVTADLTVKTGAWADPQGLSGAAAMTAGMLTEGTTTRSAQQIASEVEALGATLGSGASLEASSVTLNAMPDKLAPALAIMADVAKNPAFAAEELERQRQQTLDGLQVAYQQPGSLAAFATAPVVFGGTPFGHPTQGSPDSIARLQPQHLRAIHAGFYRPDNAILVLTGDITPEQGFALAQQAFGDWARPAAPPPAQPDVRPSASPRAIAIDLPGTGQASVNVVRPAIARTDADYYPAVVASTVLGGGYSARLNTEIRIKRGLSYGARAGLSTNRATGSFRASAQTKNESAPEVLDLIKAEMAKLAAEPAGPDELKARKSVLVGGFGRDLATSGGLADILGNFALYGVPLDEVTLYTRKVESVQAGEVQAFARRLFDPAQASVIVAGDAKAFSTGLKQRLPDLQVIPAAELDLESPTLRRSASSTR</sequence>
<name>B4RC32_PHEZH</name>
<dbReference type="AlphaFoldDB" id="B4RC32"/>
<feature type="signal peptide" evidence="4">
    <location>
        <begin position="1"/>
        <end position="26"/>
    </location>
</feature>
<dbReference type="eggNOG" id="COG0612">
    <property type="taxonomic scope" value="Bacteria"/>
</dbReference>
<dbReference type="SUPFAM" id="SSF63411">
    <property type="entry name" value="LuxS/MPP-like metallohydrolase"/>
    <property type="match status" value="4"/>
</dbReference>
<keyword evidence="4" id="KW-0732">Signal</keyword>
<dbReference type="EMBL" id="CP000747">
    <property type="protein sequence ID" value="ACG79825.1"/>
    <property type="molecule type" value="Genomic_DNA"/>
</dbReference>
<evidence type="ECO:0000259" key="6">
    <source>
        <dbReference type="Pfam" id="PF05193"/>
    </source>
</evidence>
<dbReference type="Proteomes" id="UP000001868">
    <property type="component" value="Chromosome"/>
</dbReference>
<protein>
    <submittedName>
        <fullName evidence="7">Peptidase, M16 family</fullName>
    </submittedName>
</protein>